<reference evidence="9 10" key="1">
    <citation type="journal article" date="2017" name="Front. Microbiol.">
        <title>New Insights into the Diversity of the Genus Faecalibacterium.</title>
        <authorList>
            <person name="Benevides L."/>
            <person name="Burman S."/>
            <person name="Martin R."/>
            <person name="Robert V."/>
            <person name="Thomas M."/>
            <person name="Miquel S."/>
            <person name="Chain F."/>
            <person name="Sokol H."/>
            <person name="Bermudez-Humaran L.G."/>
            <person name="Morrison M."/>
            <person name="Langella P."/>
            <person name="Azevedo V.A."/>
            <person name="Chatel J.M."/>
            <person name="Soares S."/>
        </authorList>
    </citation>
    <scope>NUCLEOTIDE SEQUENCE [LARGE SCALE GENOMIC DNA]</scope>
    <source>
        <strain evidence="9 10">CNCM I 4573</strain>
    </source>
</reference>
<dbReference type="AlphaFoldDB" id="A0A2A7ABW1"/>
<keyword evidence="7" id="KW-0812">Transmembrane</keyword>
<evidence type="ECO:0000256" key="1">
    <source>
        <dbReference type="ARBA" id="ARBA00022448"/>
    </source>
</evidence>
<gene>
    <name evidence="9" type="ORF">CGS56_03210</name>
</gene>
<evidence type="ECO:0000256" key="4">
    <source>
        <dbReference type="ARBA" id="ARBA00022982"/>
    </source>
</evidence>
<keyword evidence="4" id="KW-0249">Electron transport</keyword>
<evidence type="ECO:0000313" key="10">
    <source>
        <dbReference type="Proteomes" id="UP000220157"/>
    </source>
</evidence>
<sequence length="299" mass="33212">MMEKTQTKPLTAAQQRQRDKKRRAWLRTGVQLFFFVSMPGAFVAGFSGVKQLFLHIGAGEVLSADSFTLSLLGLCGFTLLFDRFFCGYACAFGSLGDAVWALSGLVQKKLFHRKKPLRLPERAVLWGQKFKYLLLAGLVALYVTRQEKLLTGASPWEVFSRLTALRLPPEGFGVGIALLVLILLGMAVQPRFFCQFLCPMGAVFALLPVLPFARLHRQSEGCVPGCNACKQQCPVCLKLEESSLRSGECIACEACAGTCPKQNIHRWDLALCKHPWLPVLGKALLFFLLGCWLGFCRFI</sequence>
<keyword evidence="7" id="KW-0472">Membrane</keyword>
<evidence type="ECO:0000256" key="2">
    <source>
        <dbReference type="ARBA" id="ARBA00022485"/>
    </source>
</evidence>
<name>A0A2A7ABW1_9FIRM</name>
<proteinExistence type="predicted"/>
<dbReference type="Pfam" id="PF12801">
    <property type="entry name" value="Fer4_5"/>
    <property type="match status" value="2"/>
</dbReference>
<feature type="transmembrane region" description="Helical" evidence="7">
    <location>
        <begin position="164"/>
        <end position="185"/>
    </location>
</feature>
<dbReference type="RefSeq" id="WP_097784972.1">
    <property type="nucleotide sequence ID" value="NZ_NMTW01000016.1"/>
</dbReference>
<keyword evidence="6" id="KW-0411">Iron-sulfur</keyword>
<protein>
    <submittedName>
        <fullName evidence="9">(4Fe-4S)-binding protein</fullName>
    </submittedName>
</protein>
<dbReference type="PROSITE" id="PS00198">
    <property type="entry name" value="4FE4S_FER_1"/>
    <property type="match status" value="1"/>
</dbReference>
<accession>A0A2A7ABW1</accession>
<keyword evidence="1" id="KW-0813">Transport</keyword>
<dbReference type="EMBL" id="NMTW01000016">
    <property type="protein sequence ID" value="PDX76660.1"/>
    <property type="molecule type" value="Genomic_DNA"/>
</dbReference>
<feature type="transmembrane region" description="Helical" evidence="7">
    <location>
        <begin position="24"/>
        <end position="49"/>
    </location>
</feature>
<dbReference type="GO" id="GO:0005886">
    <property type="term" value="C:plasma membrane"/>
    <property type="evidence" value="ECO:0007669"/>
    <property type="project" value="TreeGrafter"/>
</dbReference>
<organism evidence="9 10">
    <name type="scientific">Faecalibacterium prausnitzii</name>
    <dbReference type="NCBI Taxonomy" id="853"/>
    <lineage>
        <taxon>Bacteria</taxon>
        <taxon>Bacillati</taxon>
        <taxon>Bacillota</taxon>
        <taxon>Clostridia</taxon>
        <taxon>Eubacteriales</taxon>
        <taxon>Oscillospiraceae</taxon>
        <taxon>Faecalibacterium</taxon>
    </lineage>
</organism>
<evidence type="ECO:0000256" key="6">
    <source>
        <dbReference type="ARBA" id="ARBA00023014"/>
    </source>
</evidence>
<dbReference type="GO" id="GO:0046872">
    <property type="term" value="F:metal ion binding"/>
    <property type="evidence" value="ECO:0007669"/>
    <property type="project" value="UniProtKB-KW"/>
</dbReference>
<dbReference type="PANTHER" id="PTHR30176">
    <property type="entry name" value="FERREDOXIN-TYPE PROTEIN NAPH"/>
    <property type="match status" value="1"/>
</dbReference>
<feature type="transmembrane region" description="Helical" evidence="7">
    <location>
        <begin position="69"/>
        <end position="102"/>
    </location>
</feature>
<keyword evidence="7" id="KW-1133">Transmembrane helix</keyword>
<dbReference type="PANTHER" id="PTHR30176:SF3">
    <property type="entry name" value="FERREDOXIN-TYPE PROTEIN NAPH"/>
    <property type="match status" value="1"/>
</dbReference>
<dbReference type="PROSITE" id="PS51379">
    <property type="entry name" value="4FE4S_FER_2"/>
    <property type="match status" value="1"/>
</dbReference>
<evidence type="ECO:0000256" key="5">
    <source>
        <dbReference type="ARBA" id="ARBA00023004"/>
    </source>
</evidence>
<dbReference type="InterPro" id="IPR017896">
    <property type="entry name" value="4Fe4S_Fe-S-bd"/>
</dbReference>
<evidence type="ECO:0000256" key="3">
    <source>
        <dbReference type="ARBA" id="ARBA00022723"/>
    </source>
</evidence>
<dbReference type="InterPro" id="IPR017900">
    <property type="entry name" value="4Fe4S_Fe_S_CS"/>
</dbReference>
<dbReference type="InterPro" id="IPR051684">
    <property type="entry name" value="Electron_Trans/Redox"/>
</dbReference>
<dbReference type="SUPFAM" id="SSF54862">
    <property type="entry name" value="4Fe-4S ferredoxins"/>
    <property type="match status" value="1"/>
</dbReference>
<evidence type="ECO:0000313" key="9">
    <source>
        <dbReference type="EMBL" id="PDX76660.1"/>
    </source>
</evidence>
<comment type="caution">
    <text evidence="9">The sequence shown here is derived from an EMBL/GenBank/DDBJ whole genome shotgun (WGS) entry which is preliminary data.</text>
</comment>
<feature type="transmembrane region" description="Helical" evidence="7">
    <location>
        <begin position="276"/>
        <end position="295"/>
    </location>
</feature>
<keyword evidence="3" id="KW-0479">Metal-binding</keyword>
<evidence type="ECO:0000256" key="7">
    <source>
        <dbReference type="SAM" id="Phobius"/>
    </source>
</evidence>
<dbReference type="GO" id="GO:0051539">
    <property type="term" value="F:4 iron, 4 sulfur cluster binding"/>
    <property type="evidence" value="ECO:0007669"/>
    <property type="project" value="UniProtKB-KW"/>
</dbReference>
<keyword evidence="5" id="KW-0408">Iron</keyword>
<feature type="domain" description="4Fe-4S ferredoxin-type" evidence="8">
    <location>
        <begin position="213"/>
        <end position="242"/>
    </location>
</feature>
<dbReference type="Proteomes" id="UP000220157">
    <property type="component" value="Unassembled WGS sequence"/>
</dbReference>
<keyword evidence="2" id="KW-0004">4Fe-4S</keyword>
<evidence type="ECO:0000259" key="8">
    <source>
        <dbReference type="PROSITE" id="PS51379"/>
    </source>
</evidence>